<evidence type="ECO:0000313" key="2">
    <source>
        <dbReference type="EMBL" id="SPF48085.1"/>
    </source>
</evidence>
<dbReference type="SUPFAM" id="SSF141371">
    <property type="entry name" value="PilZ domain-like"/>
    <property type="match status" value="1"/>
</dbReference>
<organism evidence="2 3">
    <name type="scientific">Candidatus Sulfotelmatobacter kueseliae</name>
    <dbReference type="NCBI Taxonomy" id="2042962"/>
    <lineage>
        <taxon>Bacteria</taxon>
        <taxon>Pseudomonadati</taxon>
        <taxon>Acidobacteriota</taxon>
        <taxon>Terriglobia</taxon>
        <taxon>Terriglobales</taxon>
        <taxon>Candidatus Korobacteraceae</taxon>
        <taxon>Candidatus Sulfotelmatobacter</taxon>
    </lineage>
</organism>
<evidence type="ECO:0000313" key="3">
    <source>
        <dbReference type="Proteomes" id="UP000238701"/>
    </source>
</evidence>
<gene>
    <name evidence="2" type="ORF">SBA1_800008</name>
</gene>
<dbReference type="GO" id="GO:0035438">
    <property type="term" value="F:cyclic-di-GMP binding"/>
    <property type="evidence" value="ECO:0007669"/>
    <property type="project" value="InterPro"/>
</dbReference>
<accession>A0A2U3L832</accession>
<dbReference type="Proteomes" id="UP000238701">
    <property type="component" value="Unassembled WGS sequence"/>
</dbReference>
<dbReference type="AlphaFoldDB" id="A0A2U3L832"/>
<reference evidence="3" key="1">
    <citation type="submission" date="2018-02" db="EMBL/GenBank/DDBJ databases">
        <authorList>
            <person name="Hausmann B."/>
        </authorList>
    </citation>
    <scope>NUCLEOTIDE SEQUENCE [LARGE SCALE GENOMIC DNA]</scope>
    <source>
        <strain evidence="3">Peat soil MAG SbA1</strain>
    </source>
</reference>
<proteinExistence type="predicted"/>
<evidence type="ECO:0000259" key="1">
    <source>
        <dbReference type="Pfam" id="PF07238"/>
    </source>
</evidence>
<sequence length="229" mass="25186">MTSDMAFECLFVSRDGGLFRTLGRILRELSISTSICLSASTAFELLGKGSTDLIVIDWEDAECPELMGRLWKGGKWRKPTVVAISSSDPPLPGAHVVLKKPVTAESGAKSFKDAYSRMMLDYRRYARQALMSPVIATLEDGRAMSVTVTDIGDGGVGLSSKEKLVTGDVLSFRLRLPGAREILVQVRVLWTREYGRAGCEFLRIPPVDLVILHDWLKAKCQVKKPLIAG</sequence>
<dbReference type="InterPro" id="IPR009875">
    <property type="entry name" value="PilZ_domain"/>
</dbReference>
<dbReference type="Pfam" id="PF07238">
    <property type="entry name" value="PilZ"/>
    <property type="match status" value="1"/>
</dbReference>
<dbReference type="Gene3D" id="2.40.10.220">
    <property type="entry name" value="predicted glycosyltransferase like domains"/>
    <property type="match status" value="1"/>
</dbReference>
<protein>
    <recommendedName>
        <fullName evidence="1">PilZ domain-containing protein</fullName>
    </recommendedName>
</protein>
<dbReference type="EMBL" id="OMOD01000178">
    <property type="protein sequence ID" value="SPF48085.1"/>
    <property type="molecule type" value="Genomic_DNA"/>
</dbReference>
<name>A0A2U3L832_9BACT</name>
<feature type="domain" description="PilZ" evidence="1">
    <location>
        <begin position="123"/>
        <end position="215"/>
    </location>
</feature>